<feature type="compositionally biased region" description="Polar residues" evidence="5">
    <location>
        <begin position="622"/>
        <end position="647"/>
    </location>
</feature>
<feature type="compositionally biased region" description="Polar residues" evidence="5">
    <location>
        <begin position="367"/>
        <end position="377"/>
    </location>
</feature>
<feature type="region of interest" description="Disordered" evidence="5">
    <location>
        <begin position="317"/>
        <end position="451"/>
    </location>
</feature>
<proteinExistence type="inferred from homology"/>
<feature type="compositionally biased region" description="Polar residues" evidence="5">
    <location>
        <begin position="397"/>
        <end position="425"/>
    </location>
</feature>
<dbReference type="GO" id="GO:0031110">
    <property type="term" value="P:regulation of microtubule polymerization or depolymerization"/>
    <property type="evidence" value="ECO:0007669"/>
    <property type="project" value="TreeGrafter"/>
</dbReference>
<reference evidence="9" key="1">
    <citation type="journal article" date="2011" name="PLoS Genet.">
        <title>The genome sequence of the leaf-cutter ant Atta cephalotes reveals insights into its obligate symbiotic lifestyle.</title>
        <authorList>
            <person name="Suen G."/>
            <person name="Teiling C."/>
            <person name="Li L."/>
            <person name="Holt C."/>
            <person name="Abouheif E."/>
            <person name="Bornberg-Bauer E."/>
            <person name="Bouffard P."/>
            <person name="Caldera E.J."/>
            <person name="Cash E."/>
            <person name="Cavanaugh A."/>
            <person name="Denas O."/>
            <person name="Elhaik E."/>
            <person name="Fave M.J."/>
            <person name="Gadau J."/>
            <person name="Gibson J.D."/>
            <person name="Graur D."/>
            <person name="Grubbs K.J."/>
            <person name="Hagen D.E."/>
            <person name="Harkins T.T."/>
            <person name="Helmkampf M."/>
            <person name="Hu H."/>
            <person name="Johnson B.R."/>
            <person name="Kim J."/>
            <person name="Marsh S.E."/>
            <person name="Moeller J.A."/>
            <person name="Munoz-Torres M.C."/>
            <person name="Murphy M.C."/>
            <person name="Naughton M.C."/>
            <person name="Nigam S."/>
            <person name="Overson R."/>
            <person name="Rajakumar R."/>
            <person name="Reese J.T."/>
            <person name="Scott J.J."/>
            <person name="Smith C.R."/>
            <person name="Tao S."/>
            <person name="Tsutsui N.D."/>
            <person name="Viljakainen L."/>
            <person name="Wissler L."/>
            <person name="Yandell M.D."/>
            <person name="Zimmer F."/>
            <person name="Taylor J."/>
            <person name="Slater S.C."/>
            <person name="Clifton S.W."/>
            <person name="Warren W.C."/>
            <person name="Elsik C.G."/>
            <person name="Smith C.D."/>
            <person name="Weinstock G.M."/>
            <person name="Gerardo N.M."/>
            <person name="Currie C.R."/>
        </authorList>
    </citation>
    <scope>NUCLEOTIDE SEQUENCE [LARGE SCALE GENOMIC DNA]</scope>
</reference>
<dbReference type="PROSITE" id="PS50021">
    <property type="entry name" value="CH"/>
    <property type="match status" value="1"/>
</dbReference>
<dbReference type="SUPFAM" id="SSF143575">
    <property type="entry name" value="GAS2 domain-like"/>
    <property type="match status" value="1"/>
</dbReference>
<feature type="compositionally biased region" description="Low complexity" evidence="5">
    <location>
        <begin position="497"/>
        <end position="512"/>
    </location>
</feature>
<dbReference type="GO" id="GO:0008093">
    <property type="term" value="F:cytoskeletal anchor activity"/>
    <property type="evidence" value="ECO:0007669"/>
    <property type="project" value="TreeGrafter"/>
</dbReference>
<evidence type="ECO:0000313" key="8">
    <source>
        <dbReference type="EnsemblMetazoa" id="XP_012063317.1"/>
    </source>
</evidence>
<evidence type="ECO:0000256" key="4">
    <source>
        <dbReference type="ARBA" id="ARBA00038441"/>
    </source>
</evidence>
<feature type="compositionally biased region" description="Basic residues" evidence="5">
    <location>
        <begin position="382"/>
        <end position="393"/>
    </location>
</feature>
<evidence type="ECO:0000259" key="7">
    <source>
        <dbReference type="PROSITE" id="PS51460"/>
    </source>
</evidence>
<evidence type="ECO:0000256" key="3">
    <source>
        <dbReference type="ARBA" id="ARBA00023212"/>
    </source>
</evidence>
<dbReference type="SUPFAM" id="SSF47576">
    <property type="entry name" value="Calponin-homology domain, CH-domain"/>
    <property type="match status" value="1"/>
</dbReference>
<dbReference type="AlphaFoldDB" id="A0A158P0K9"/>
<keyword evidence="9" id="KW-1185">Reference proteome</keyword>
<dbReference type="OrthoDB" id="206130at2759"/>
<dbReference type="SMART" id="SM00033">
    <property type="entry name" value="CH"/>
    <property type="match status" value="1"/>
</dbReference>
<keyword evidence="3" id="KW-0206">Cytoskeleton</keyword>
<dbReference type="GO" id="GO:0035371">
    <property type="term" value="C:microtubule plus-end"/>
    <property type="evidence" value="ECO:0007669"/>
    <property type="project" value="TreeGrafter"/>
</dbReference>
<dbReference type="GO" id="GO:0051764">
    <property type="term" value="P:actin crosslink formation"/>
    <property type="evidence" value="ECO:0007669"/>
    <property type="project" value="TreeGrafter"/>
</dbReference>
<accession>A0A158P0K9</accession>
<organism evidence="8 9">
    <name type="scientific">Atta cephalotes</name>
    <name type="common">Leafcutter ant</name>
    <dbReference type="NCBI Taxonomy" id="12957"/>
    <lineage>
        <taxon>Eukaryota</taxon>
        <taxon>Metazoa</taxon>
        <taxon>Ecdysozoa</taxon>
        <taxon>Arthropoda</taxon>
        <taxon>Hexapoda</taxon>
        <taxon>Insecta</taxon>
        <taxon>Pterygota</taxon>
        <taxon>Neoptera</taxon>
        <taxon>Endopterygota</taxon>
        <taxon>Hymenoptera</taxon>
        <taxon>Apocrita</taxon>
        <taxon>Aculeata</taxon>
        <taxon>Formicoidea</taxon>
        <taxon>Formicidae</taxon>
        <taxon>Myrmicinae</taxon>
        <taxon>Atta</taxon>
    </lineage>
</organism>
<evidence type="ECO:0000256" key="5">
    <source>
        <dbReference type="SAM" id="MobiDB-lite"/>
    </source>
</evidence>
<dbReference type="PANTHER" id="PTHR46756:SF18">
    <property type="entry name" value="GAS2-LIKE PROTEIN PICKLED EGGS"/>
    <property type="match status" value="1"/>
</dbReference>
<dbReference type="InterPro" id="IPR036872">
    <property type="entry name" value="CH_dom_sf"/>
</dbReference>
<dbReference type="SMART" id="SM00243">
    <property type="entry name" value="GAS2"/>
    <property type="match status" value="1"/>
</dbReference>
<dbReference type="PANTHER" id="PTHR46756">
    <property type="entry name" value="TRANSGELIN"/>
    <property type="match status" value="1"/>
</dbReference>
<dbReference type="PROSITE" id="PS51460">
    <property type="entry name" value="GAR"/>
    <property type="match status" value="1"/>
</dbReference>
<feature type="region of interest" description="Disordered" evidence="5">
    <location>
        <begin position="743"/>
        <end position="762"/>
    </location>
</feature>
<dbReference type="GO" id="GO:0001725">
    <property type="term" value="C:stress fiber"/>
    <property type="evidence" value="ECO:0007669"/>
    <property type="project" value="TreeGrafter"/>
</dbReference>
<comment type="subcellular location">
    <subcellularLocation>
        <location evidence="1">Cytoplasm</location>
        <location evidence="1">Cytoskeleton</location>
    </subcellularLocation>
</comment>
<feature type="region of interest" description="Disordered" evidence="5">
    <location>
        <begin position="464"/>
        <end position="658"/>
    </location>
</feature>
<dbReference type="Pfam" id="PF00307">
    <property type="entry name" value="CH"/>
    <property type="match status" value="1"/>
</dbReference>
<gene>
    <name evidence="8" type="primary">105626635</name>
</gene>
<dbReference type="InParanoid" id="A0A158P0K9"/>
<dbReference type="InterPro" id="IPR003108">
    <property type="entry name" value="GAR_dom"/>
</dbReference>
<dbReference type="EMBL" id="ADTU01005260">
    <property type="status" value="NOT_ANNOTATED_CDS"/>
    <property type="molecule type" value="Genomic_DNA"/>
</dbReference>
<dbReference type="Pfam" id="PF02187">
    <property type="entry name" value="GAS2"/>
    <property type="match status" value="1"/>
</dbReference>
<dbReference type="Gene3D" id="1.10.418.10">
    <property type="entry name" value="Calponin-like domain"/>
    <property type="match status" value="1"/>
</dbReference>
<dbReference type="CDD" id="cd21268">
    <property type="entry name" value="CH_GAS2L1_2"/>
    <property type="match status" value="1"/>
</dbReference>
<dbReference type="Proteomes" id="UP000005205">
    <property type="component" value="Unassembled WGS sequence"/>
</dbReference>
<feature type="compositionally biased region" description="Low complexity" evidence="5">
    <location>
        <begin position="347"/>
        <end position="359"/>
    </location>
</feature>
<dbReference type="InterPro" id="IPR001715">
    <property type="entry name" value="CH_dom"/>
</dbReference>
<protein>
    <recommendedName>
        <fullName evidence="10">GAR domain-containing protein</fullName>
    </recommendedName>
</protein>
<feature type="compositionally biased region" description="Low complexity" evidence="5">
    <location>
        <begin position="322"/>
        <end position="332"/>
    </location>
</feature>
<dbReference type="EMBL" id="ADTU01005258">
    <property type="status" value="NOT_ANNOTATED_CDS"/>
    <property type="molecule type" value="Genomic_DNA"/>
</dbReference>
<keyword evidence="2" id="KW-0963">Cytoplasm</keyword>
<comment type="similarity">
    <text evidence="4">Belongs to the GAS2 family.</text>
</comment>
<dbReference type="GO" id="GO:0001578">
    <property type="term" value="P:microtubule bundle formation"/>
    <property type="evidence" value="ECO:0007669"/>
    <property type="project" value="TreeGrafter"/>
</dbReference>
<evidence type="ECO:0000256" key="1">
    <source>
        <dbReference type="ARBA" id="ARBA00004245"/>
    </source>
</evidence>
<dbReference type="InterPro" id="IPR036534">
    <property type="entry name" value="GAR_dom_sf"/>
</dbReference>
<feature type="compositionally biased region" description="Polar residues" evidence="5">
    <location>
        <begin position="333"/>
        <end position="343"/>
    </location>
</feature>
<evidence type="ECO:0000259" key="6">
    <source>
        <dbReference type="PROSITE" id="PS50021"/>
    </source>
</evidence>
<evidence type="ECO:0000256" key="2">
    <source>
        <dbReference type="ARBA" id="ARBA00022490"/>
    </source>
</evidence>
<dbReference type="KEGG" id="acep:105626635"/>
<feature type="domain" description="GAR" evidence="7">
    <location>
        <begin position="215"/>
        <end position="287"/>
    </location>
</feature>
<dbReference type="EnsemblMetazoa" id="XM_012207927.1">
    <property type="protein sequence ID" value="XP_012063317.1"/>
    <property type="gene ID" value="LOC105626635"/>
</dbReference>
<sequence length="778" mass="86563">MSVLLEGRSYRPFKSSEEYLIAMKEDLAEWLNALYPELRINLDNFMDRLDTGVALCKHANNVRKYATDYVARRQARKMPMTRSITSLALPMSQVGDVPYLPNAKAGTFFARDNVSNFIDWCRNSLGIIECLLFETEDLIMRKNERHVILCLLEVARRGAKFGMLAPLLVQMERQIDREIAAENKAANGAGNEESDDEYEEESCLIYGPQPQIVTNDLKTLHELVRDIVEECTCPTQFPMIHVAEGKYRIGDTKVTIYVRVLRSHVMVRVGGGWDTLSHYLEKHDPCRCRNSHRSMISAKLIQKAGGSFDLGNAQVHYERSSPPRTRRSSASSVGSVQNLQSAQLHAPPRSISSNRSRSPTPHRPTAGNKQQHQQQSCDEQKKRSRSPTPHRKLLASPNHQTDLVKQRSRSPTPRANLRSRSPTPRKSTDSSRRNANEEARSPTYYGKPQENGRFAPEYQLLCTEQPPKAEPEEKSGVETDSIETGLRKVVRKDRLMSPLRVSSPSRSVASSSTGDRTPRAGSIARENSNLSKASSGSKTPKDSNSSPEGSPLNRGGSIRNKVNGSYGTLRKSTPTGSLSKVSPVTASKSSKAPVGSSATWNGRQTKRRASIQSDTFLDPRSTPATCVTTPNFSRKSPGRQSLQSRPSPNLGIQYDRNGRRIRTSTMGTASLQSSPTKVTNPLLDQILQKLGDLKDERQMVQKLQGLLRDYQTSTTDDVVDMDFAKVWMDGNGTMTVPQDIQVSVSPRKDPKPQEGCSRIPIPRALSYKRPMSVASDSV</sequence>
<evidence type="ECO:0000313" key="9">
    <source>
        <dbReference type="Proteomes" id="UP000005205"/>
    </source>
</evidence>
<feature type="compositionally biased region" description="Basic and acidic residues" evidence="5">
    <location>
        <begin position="426"/>
        <end position="440"/>
    </location>
</feature>
<dbReference type="EMBL" id="ADTU01005256">
    <property type="status" value="NOT_ANNOTATED_CDS"/>
    <property type="molecule type" value="Genomic_DNA"/>
</dbReference>
<dbReference type="GO" id="GO:0008017">
    <property type="term" value="F:microtubule binding"/>
    <property type="evidence" value="ECO:0007669"/>
    <property type="project" value="InterPro"/>
</dbReference>
<feature type="domain" description="Calponin-homology (CH)" evidence="6">
    <location>
        <begin position="21"/>
        <end position="159"/>
    </location>
</feature>
<dbReference type="eggNOG" id="KOG0516">
    <property type="taxonomic scope" value="Eukaryota"/>
</dbReference>
<dbReference type="GO" id="GO:0005737">
    <property type="term" value="C:cytoplasm"/>
    <property type="evidence" value="ECO:0007669"/>
    <property type="project" value="TreeGrafter"/>
</dbReference>
<dbReference type="Gene3D" id="3.30.920.20">
    <property type="entry name" value="Gas2-like domain"/>
    <property type="match status" value="1"/>
</dbReference>
<evidence type="ECO:0008006" key="10">
    <source>
        <dbReference type="Google" id="ProtNLM"/>
    </source>
</evidence>
<dbReference type="FunCoup" id="A0A158P0K9">
    <property type="interactions" value="16"/>
</dbReference>
<name>A0A158P0K9_ATTCE</name>
<dbReference type="GO" id="GO:0051015">
    <property type="term" value="F:actin filament binding"/>
    <property type="evidence" value="ECO:0007669"/>
    <property type="project" value="TreeGrafter"/>
</dbReference>
<dbReference type="EMBL" id="ADTU01005259">
    <property type="status" value="NOT_ANNOTATED_CDS"/>
    <property type="molecule type" value="Genomic_DNA"/>
</dbReference>
<reference evidence="8" key="2">
    <citation type="submission" date="2016-04" db="UniProtKB">
        <authorList>
            <consortium name="EnsemblMetazoa"/>
        </authorList>
    </citation>
    <scope>IDENTIFICATION</scope>
</reference>
<feature type="compositionally biased region" description="Polar residues" evidence="5">
    <location>
        <begin position="560"/>
        <end position="603"/>
    </location>
</feature>
<feature type="compositionally biased region" description="Polar residues" evidence="5">
    <location>
        <begin position="525"/>
        <end position="548"/>
    </location>
</feature>
<dbReference type="STRING" id="12957.A0A158P0K9"/>
<dbReference type="GO" id="GO:0005884">
    <property type="term" value="C:actin filament"/>
    <property type="evidence" value="ECO:0007669"/>
    <property type="project" value="TreeGrafter"/>
</dbReference>
<feature type="compositionally biased region" description="Basic and acidic residues" evidence="5">
    <location>
        <begin position="467"/>
        <end position="477"/>
    </location>
</feature>
<dbReference type="GO" id="GO:1904825">
    <property type="term" value="P:protein localization to microtubule plus-end"/>
    <property type="evidence" value="ECO:0007669"/>
    <property type="project" value="TreeGrafter"/>
</dbReference>
<dbReference type="EMBL" id="ADTU01005257">
    <property type="status" value="NOT_ANNOTATED_CDS"/>
    <property type="molecule type" value="Genomic_DNA"/>
</dbReference>